<name>A0A840KHY8_9FLAO</name>
<sequence>MDRKAMNEAIRFLEKENKKYTKIHYFVVTDADRIARPDDIAEAFTLEQSIESV</sequence>
<dbReference type="EMBL" id="JACHLE010000003">
    <property type="protein sequence ID" value="MBB4807110.1"/>
    <property type="molecule type" value="Genomic_DNA"/>
</dbReference>
<gene>
    <name evidence="1" type="ORF">HNP38_002414</name>
</gene>
<accession>A0A840KHY8</accession>
<evidence type="ECO:0000313" key="1">
    <source>
        <dbReference type="EMBL" id="MBB4807110.1"/>
    </source>
</evidence>
<reference evidence="1 2" key="1">
    <citation type="submission" date="2020-08" db="EMBL/GenBank/DDBJ databases">
        <title>Functional genomics of gut bacteria from endangered species of beetles.</title>
        <authorList>
            <person name="Carlos-Shanley C."/>
        </authorList>
    </citation>
    <scope>NUCLEOTIDE SEQUENCE [LARGE SCALE GENOMIC DNA]</scope>
    <source>
        <strain evidence="1 2">S00151</strain>
    </source>
</reference>
<keyword evidence="2" id="KW-1185">Reference proteome</keyword>
<protein>
    <submittedName>
        <fullName evidence="1">Uncharacterized protein</fullName>
    </submittedName>
</protein>
<dbReference type="Proteomes" id="UP000592180">
    <property type="component" value="Unassembled WGS sequence"/>
</dbReference>
<dbReference type="RefSeq" id="WP_169321657.1">
    <property type="nucleotide sequence ID" value="NZ_JACHLE010000003.1"/>
</dbReference>
<comment type="caution">
    <text evidence="1">The sequence shown here is derived from an EMBL/GenBank/DDBJ whole genome shotgun (WGS) entry which is preliminary data.</text>
</comment>
<proteinExistence type="predicted"/>
<evidence type="ECO:0000313" key="2">
    <source>
        <dbReference type="Proteomes" id="UP000592180"/>
    </source>
</evidence>
<dbReference type="AlphaFoldDB" id="A0A840KHY8"/>
<organism evidence="1 2">
    <name type="scientific">Chryseobacterium defluvii</name>
    <dbReference type="NCBI Taxonomy" id="160396"/>
    <lineage>
        <taxon>Bacteria</taxon>
        <taxon>Pseudomonadati</taxon>
        <taxon>Bacteroidota</taxon>
        <taxon>Flavobacteriia</taxon>
        <taxon>Flavobacteriales</taxon>
        <taxon>Weeksellaceae</taxon>
        <taxon>Chryseobacterium group</taxon>
        <taxon>Chryseobacterium</taxon>
    </lineage>
</organism>